<dbReference type="Proteomes" id="UP000196531">
    <property type="component" value="Unassembled WGS sequence"/>
</dbReference>
<name>A0A1Y5F5A7_9BACT</name>
<evidence type="ECO:0000256" key="1">
    <source>
        <dbReference type="ARBA" id="ARBA00022801"/>
    </source>
</evidence>
<dbReference type="AlphaFoldDB" id="A0A1Y5F5A7"/>
<reference evidence="5" key="1">
    <citation type="journal article" date="2017" name="Proc. Natl. Acad. Sci. U.S.A.">
        <title>Simulation of Deepwater Horizon oil plume reveals substrate specialization within a complex community of hydrocarbon-degraders.</title>
        <authorList>
            <person name="Hu P."/>
            <person name="Dubinsky E.A."/>
            <person name="Probst A.J."/>
            <person name="Wang J."/>
            <person name="Sieber C.M.K."/>
            <person name="Tom L.M."/>
            <person name="Gardinali P."/>
            <person name="Banfield J.F."/>
            <person name="Atlas R.M."/>
            <person name="Andersen G.L."/>
        </authorList>
    </citation>
    <scope>NUCLEOTIDE SEQUENCE [LARGE SCALE GENOMIC DNA]</scope>
</reference>
<dbReference type="GO" id="GO:0004301">
    <property type="term" value="F:epoxide hydrolase activity"/>
    <property type="evidence" value="ECO:0007669"/>
    <property type="project" value="TreeGrafter"/>
</dbReference>
<dbReference type="SUPFAM" id="SSF53474">
    <property type="entry name" value="alpha/beta-Hydrolases"/>
    <property type="match status" value="1"/>
</dbReference>
<feature type="signal peptide" evidence="2">
    <location>
        <begin position="1"/>
        <end position="22"/>
    </location>
</feature>
<dbReference type="EMBL" id="MAAO01000007">
    <property type="protein sequence ID" value="OUR95847.1"/>
    <property type="molecule type" value="Genomic_DNA"/>
</dbReference>
<evidence type="ECO:0000256" key="2">
    <source>
        <dbReference type="SAM" id="SignalP"/>
    </source>
</evidence>
<sequence>MKKLTLTAFMIFQSLFTLSAEAKTEIVGISAVSQKVFKFKEGLDISYREAGDPRNPTVLLLHGFPTSSHMFRNLIPVLANKYHVLAPDYPGYGNSTQAKREDFEYSFKSFANVVEKFLEHKGVDKFALYLMDYGAPVGFRVFSNNPKRVTAFIIQNGNAYDQGLEKFWDPIKKYWSNGSKENRDALRGLLTLGATKWQYTHGTEDVSKISSDNWFHDQYLLDREGNKEIQLDMFYSYRTNVALYPKWQKQFRKSAPPTIILWGKNDNIFPEAGAHPYKKDIKDIEVHILNTGHFALEEKGDFMSKKIINFLDRKVK</sequence>
<evidence type="ECO:0000259" key="3">
    <source>
        <dbReference type="Pfam" id="PF00561"/>
    </source>
</evidence>
<protein>
    <recommendedName>
        <fullName evidence="3">AB hydrolase-1 domain-containing protein</fullName>
    </recommendedName>
</protein>
<feature type="domain" description="AB hydrolase-1" evidence="3">
    <location>
        <begin position="56"/>
        <end position="299"/>
    </location>
</feature>
<dbReference type="PRINTS" id="PR00111">
    <property type="entry name" value="ABHYDROLASE"/>
</dbReference>
<dbReference type="InterPro" id="IPR051340">
    <property type="entry name" value="Haloalkane_dehalogenase"/>
</dbReference>
<evidence type="ECO:0000313" key="4">
    <source>
        <dbReference type="EMBL" id="OUR95847.1"/>
    </source>
</evidence>
<comment type="caution">
    <text evidence="4">The sequence shown here is derived from an EMBL/GenBank/DDBJ whole genome shotgun (WGS) entry which is preliminary data.</text>
</comment>
<keyword evidence="1" id="KW-0378">Hydrolase</keyword>
<feature type="chain" id="PRO_5012734737" description="AB hydrolase-1 domain-containing protein" evidence="2">
    <location>
        <begin position="23"/>
        <end position="316"/>
    </location>
</feature>
<evidence type="ECO:0000313" key="5">
    <source>
        <dbReference type="Proteomes" id="UP000196531"/>
    </source>
</evidence>
<proteinExistence type="predicted"/>
<dbReference type="InterPro" id="IPR000073">
    <property type="entry name" value="AB_hydrolase_1"/>
</dbReference>
<gene>
    <name evidence="4" type="ORF">A9Q84_15210</name>
</gene>
<accession>A0A1Y5F5A7</accession>
<dbReference type="Gene3D" id="3.40.50.1820">
    <property type="entry name" value="alpha/beta hydrolase"/>
    <property type="match status" value="1"/>
</dbReference>
<dbReference type="Pfam" id="PF00561">
    <property type="entry name" value="Abhydrolase_1"/>
    <property type="match status" value="1"/>
</dbReference>
<dbReference type="PANTHER" id="PTHR42977">
    <property type="entry name" value="HYDROLASE-RELATED"/>
    <property type="match status" value="1"/>
</dbReference>
<dbReference type="PANTHER" id="PTHR42977:SF3">
    <property type="entry name" value="AB HYDROLASE-1 DOMAIN-CONTAINING PROTEIN"/>
    <property type="match status" value="1"/>
</dbReference>
<organism evidence="4 5">
    <name type="scientific">Halobacteriovorax marinus</name>
    <dbReference type="NCBI Taxonomy" id="97084"/>
    <lineage>
        <taxon>Bacteria</taxon>
        <taxon>Pseudomonadati</taxon>
        <taxon>Bdellovibrionota</taxon>
        <taxon>Bacteriovoracia</taxon>
        <taxon>Bacteriovoracales</taxon>
        <taxon>Halobacteriovoraceae</taxon>
        <taxon>Halobacteriovorax</taxon>
    </lineage>
</organism>
<keyword evidence="2" id="KW-0732">Signal</keyword>
<dbReference type="InterPro" id="IPR029058">
    <property type="entry name" value="AB_hydrolase_fold"/>
</dbReference>
<dbReference type="FunFam" id="3.40.50.1820:FF:000173">
    <property type="entry name" value="Alpha/beta hydrolase"/>
    <property type="match status" value="1"/>
</dbReference>